<accession>A0A175YFW4</accession>
<dbReference type="AlphaFoldDB" id="A0A175YFW4"/>
<protein>
    <submittedName>
        <fullName evidence="1">Uncharacterized protein</fullName>
    </submittedName>
</protein>
<organism evidence="1">
    <name type="scientific">Daucus carota subsp. sativus</name>
    <name type="common">Carrot</name>
    <dbReference type="NCBI Taxonomy" id="79200"/>
    <lineage>
        <taxon>Eukaryota</taxon>
        <taxon>Viridiplantae</taxon>
        <taxon>Streptophyta</taxon>
        <taxon>Embryophyta</taxon>
        <taxon>Tracheophyta</taxon>
        <taxon>Spermatophyta</taxon>
        <taxon>Magnoliopsida</taxon>
        <taxon>eudicotyledons</taxon>
        <taxon>Gunneridae</taxon>
        <taxon>Pentapetalae</taxon>
        <taxon>asterids</taxon>
        <taxon>campanulids</taxon>
        <taxon>Apiales</taxon>
        <taxon>Apiaceae</taxon>
        <taxon>Apioideae</taxon>
        <taxon>Scandiceae</taxon>
        <taxon>Daucinae</taxon>
        <taxon>Daucus</taxon>
        <taxon>Daucus sect. Daucus</taxon>
    </lineage>
</organism>
<evidence type="ECO:0000313" key="1">
    <source>
        <dbReference type="EMBL" id="KZM82554.1"/>
    </source>
</evidence>
<name>A0A175YFW4_DAUCS</name>
<reference evidence="1" key="1">
    <citation type="journal article" date="2016" name="Nat. Genet.">
        <title>A high-quality carrot genome assembly provides new insights into carotenoid accumulation and asterid genome evolution.</title>
        <authorList>
            <person name="Iorizzo M."/>
            <person name="Ellison S."/>
            <person name="Senalik D."/>
            <person name="Zeng P."/>
            <person name="Satapoomin P."/>
            <person name="Huang J."/>
            <person name="Bowman M."/>
            <person name="Iovene M."/>
            <person name="Sanseverino W."/>
            <person name="Cavagnaro P."/>
            <person name="Yildiz M."/>
            <person name="Macko-Podgorni A."/>
            <person name="Moranska E."/>
            <person name="Grzebelus E."/>
            <person name="Grzebelus D."/>
            <person name="Ashrafi H."/>
            <person name="Zheng Z."/>
            <person name="Cheng S."/>
            <person name="Spooner D."/>
            <person name="Van Deynze A."/>
            <person name="Simon P."/>
        </authorList>
    </citation>
    <scope>NUCLEOTIDE SEQUENCE [LARGE SCALE GENOMIC DNA]</scope>
    <source>
        <tissue evidence="1">Leaf</tissue>
    </source>
</reference>
<dbReference type="Gramene" id="KZM82554">
    <property type="protein sequence ID" value="KZM82554"/>
    <property type="gene ID" value="DCAR_030123"/>
</dbReference>
<sequence>MLASSLSKCSAKYFACLIYHFQAAEEVEGFDDFENKQKVISTESSLSFCKNNRKPS</sequence>
<gene>
    <name evidence="1" type="ORF">DCAR_030123</name>
</gene>
<comment type="caution">
    <text evidence="1">The sequence shown here is derived from an EMBL/GenBank/DDBJ whole genome shotgun (WGS) entry which is preliminary data.</text>
</comment>
<proteinExistence type="predicted"/>
<dbReference type="EMBL" id="LNRQ01000009">
    <property type="protein sequence ID" value="KZM82554.1"/>
    <property type="molecule type" value="Genomic_DNA"/>
</dbReference>